<dbReference type="InterPro" id="IPR050285">
    <property type="entry name" value="STE20_Ser/Thr_kinase"/>
</dbReference>
<evidence type="ECO:0000313" key="3">
    <source>
        <dbReference type="Proteomes" id="UP000535511"/>
    </source>
</evidence>
<dbReference type="GO" id="GO:0005737">
    <property type="term" value="C:cytoplasm"/>
    <property type="evidence" value="ECO:0007669"/>
    <property type="project" value="TreeGrafter"/>
</dbReference>
<dbReference type="SMART" id="SM00220">
    <property type="entry name" value="S_TKc"/>
    <property type="match status" value="1"/>
</dbReference>
<gene>
    <name evidence="2" type="ORF">BJZ21_000121</name>
</gene>
<dbReference type="PROSITE" id="PS50011">
    <property type="entry name" value="PROTEIN_KINASE_DOM"/>
    <property type="match status" value="1"/>
</dbReference>
<dbReference type="GO" id="GO:0035556">
    <property type="term" value="P:intracellular signal transduction"/>
    <property type="evidence" value="ECO:0007669"/>
    <property type="project" value="TreeGrafter"/>
</dbReference>
<comment type="caution">
    <text evidence="2">The sequence shown here is derived from an EMBL/GenBank/DDBJ whole genome shotgun (WGS) entry which is preliminary data.</text>
</comment>
<dbReference type="GO" id="GO:0005524">
    <property type="term" value="F:ATP binding"/>
    <property type="evidence" value="ECO:0007669"/>
    <property type="project" value="InterPro"/>
</dbReference>
<dbReference type="InterPro" id="IPR008271">
    <property type="entry name" value="Ser/Thr_kinase_AS"/>
</dbReference>
<dbReference type="Proteomes" id="UP000535511">
    <property type="component" value="Unassembled WGS sequence"/>
</dbReference>
<feature type="domain" description="Protein kinase" evidence="1">
    <location>
        <begin position="1"/>
        <end position="251"/>
    </location>
</feature>
<dbReference type="SUPFAM" id="SSF56112">
    <property type="entry name" value="Protein kinase-like (PK-like)"/>
    <property type="match status" value="1"/>
</dbReference>
<name>A0A7Y9E2J8_9ACTN</name>
<dbReference type="AlphaFoldDB" id="A0A7Y9E2J8"/>
<protein>
    <submittedName>
        <fullName evidence="2">Serine/threonine-protein kinase</fullName>
        <ecNumber evidence="2">2.7.11.1</ecNumber>
    </submittedName>
</protein>
<evidence type="ECO:0000259" key="1">
    <source>
        <dbReference type="PROSITE" id="PS50011"/>
    </source>
</evidence>
<dbReference type="CDD" id="cd14014">
    <property type="entry name" value="STKc_PknB_like"/>
    <property type="match status" value="1"/>
</dbReference>
<keyword evidence="2" id="KW-0418">Kinase</keyword>
<keyword evidence="3" id="KW-1185">Reference proteome</keyword>
<evidence type="ECO:0000313" key="2">
    <source>
        <dbReference type="EMBL" id="NYD40038.1"/>
    </source>
</evidence>
<dbReference type="PROSITE" id="PS00108">
    <property type="entry name" value="PROTEIN_KINASE_ST"/>
    <property type="match status" value="1"/>
</dbReference>
<dbReference type="EC" id="2.7.11.1" evidence="2"/>
<dbReference type="EMBL" id="JACCBG010000001">
    <property type="protein sequence ID" value="NYD40038.1"/>
    <property type="molecule type" value="Genomic_DNA"/>
</dbReference>
<accession>A0A7Y9E2J8</accession>
<proteinExistence type="predicted"/>
<dbReference type="Gene3D" id="1.10.510.10">
    <property type="entry name" value="Transferase(Phosphotransferase) domain 1"/>
    <property type="match status" value="1"/>
</dbReference>
<reference evidence="2 3" key="1">
    <citation type="submission" date="2020-07" db="EMBL/GenBank/DDBJ databases">
        <title>Sequencing the genomes of 1000 actinobacteria strains.</title>
        <authorList>
            <person name="Klenk H.-P."/>
        </authorList>
    </citation>
    <scope>NUCLEOTIDE SEQUENCE [LARGE SCALE GENOMIC DNA]</scope>
    <source>
        <strain evidence="2 3">DSM 21350</strain>
    </source>
</reference>
<dbReference type="InterPro" id="IPR000719">
    <property type="entry name" value="Prot_kinase_dom"/>
</dbReference>
<dbReference type="GO" id="GO:0004674">
    <property type="term" value="F:protein serine/threonine kinase activity"/>
    <property type="evidence" value="ECO:0007669"/>
    <property type="project" value="UniProtKB-EC"/>
</dbReference>
<dbReference type="PANTHER" id="PTHR48015">
    <property type="entry name" value="SERINE/THREONINE-PROTEIN KINASE TAO"/>
    <property type="match status" value="1"/>
</dbReference>
<dbReference type="Pfam" id="PF00069">
    <property type="entry name" value="Pkinase"/>
    <property type="match status" value="1"/>
</dbReference>
<dbReference type="PANTHER" id="PTHR48015:SF40">
    <property type="entry name" value="SERINE_THREONINE-PROTEIN KINASE DST1-LIKE"/>
    <property type="match status" value="1"/>
</dbReference>
<keyword evidence="2" id="KW-0808">Transferase</keyword>
<dbReference type="InterPro" id="IPR011009">
    <property type="entry name" value="Kinase-like_dom_sf"/>
</dbReference>
<organism evidence="2 3">
    <name type="scientific">Nocardioides panaciterrulae</name>
    <dbReference type="NCBI Taxonomy" id="661492"/>
    <lineage>
        <taxon>Bacteria</taxon>
        <taxon>Bacillati</taxon>
        <taxon>Actinomycetota</taxon>
        <taxon>Actinomycetes</taxon>
        <taxon>Propionibacteriales</taxon>
        <taxon>Nocardioidaceae</taxon>
        <taxon>Nocardioides</taxon>
    </lineage>
</organism>
<sequence length="329" mass="36056">MYRVRDHVEGDEVALKIIDPNTLTPYGPWVEAQILRRLSDHHILPIRNAFPESGYPIVVTEVASHGTVEDRVNGEPLGLDPLDAIRWTRQACQGISRAHDLGLVHNDIKPGNLFLTEHDDCRVGDFGFAGLIDPTTGTAPVHGGTLATLAPEVASAWGPAAQATTRSDVYSLAASAFWMLAGVPPHDLSRYIDDVDKLTHISSTPARKLRDVAPHVPDTIARVIDRALSMDPADRPVHPHQLSADLGRPITGRRWRRTDEHTGHLACWRGTPTNKGSVYLLCMTPGARTTQRVLTATHATSGNKIHKGCTTAIQSNWQAAVRRMMRALH</sequence>